<evidence type="ECO:0000256" key="1">
    <source>
        <dbReference type="SAM" id="MobiDB-lite"/>
    </source>
</evidence>
<evidence type="ECO:0000313" key="2">
    <source>
        <dbReference type="EMBL" id="TWU00475.1"/>
    </source>
</evidence>
<evidence type="ECO:0000313" key="3">
    <source>
        <dbReference type="Proteomes" id="UP000317421"/>
    </source>
</evidence>
<organism evidence="2 3">
    <name type="scientific">Botrimarina colliarenosi</name>
    <dbReference type="NCBI Taxonomy" id="2528001"/>
    <lineage>
        <taxon>Bacteria</taxon>
        <taxon>Pseudomonadati</taxon>
        <taxon>Planctomycetota</taxon>
        <taxon>Planctomycetia</taxon>
        <taxon>Pirellulales</taxon>
        <taxon>Lacipirellulaceae</taxon>
        <taxon>Botrimarina</taxon>
    </lineage>
</organism>
<gene>
    <name evidence="2" type="ORF">Pla108_14260</name>
</gene>
<reference evidence="2 3" key="1">
    <citation type="submission" date="2019-02" db="EMBL/GenBank/DDBJ databases">
        <title>Deep-cultivation of Planctomycetes and their phenomic and genomic characterization uncovers novel biology.</title>
        <authorList>
            <person name="Wiegand S."/>
            <person name="Jogler M."/>
            <person name="Boedeker C."/>
            <person name="Pinto D."/>
            <person name="Vollmers J."/>
            <person name="Rivas-Marin E."/>
            <person name="Kohn T."/>
            <person name="Peeters S.H."/>
            <person name="Heuer A."/>
            <person name="Rast P."/>
            <person name="Oberbeckmann S."/>
            <person name="Bunk B."/>
            <person name="Jeske O."/>
            <person name="Meyerdierks A."/>
            <person name="Storesund J.E."/>
            <person name="Kallscheuer N."/>
            <person name="Luecker S."/>
            <person name="Lage O.M."/>
            <person name="Pohl T."/>
            <person name="Merkel B.J."/>
            <person name="Hornburger P."/>
            <person name="Mueller R.-W."/>
            <person name="Bruemmer F."/>
            <person name="Labrenz M."/>
            <person name="Spormann A.M."/>
            <person name="Op Den Camp H."/>
            <person name="Overmann J."/>
            <person name="Amann R."/>
            <person name="Jetten M.S.M."/>
            <person name="Mascher T."/>
            <person name="Medema M.H."/>
            <person name="Devos D.P."/>
            <person name="Kaster A.-K."/>
            <person name="Ovreas L."/>
            <person name="Rohde M."/>
            <person name="Galperin M.Y."/>
            <person name="Jogler C."/>
        </authorList>
    </citation>
    <scope>NUCLEOTIDE SEQUENCE [LARGE SCALE GENOMIC DNA]</scope>
    <source>
        <strain evidence="2 3">Pla108</strain>
    </source>
</reference>
<accession>A0A5C6AKA1</accession>
<dbReference type="EMBL" id="SJPR01000001">
    <property type="protein sequence ID" value="TWU00475.1"/>
    <property type="molecule type" value="Genomic_DNA"/>
</dbReference>
<name>A0A5C6AKA1_9BACT</name>
<protein>
    <submittedName>
        <fullName evidence="2">Uncharacterized protein</fullName>
    </submittedName>
</protein>
<sequence length="31" mass="3588">MPKSGKNDPTQVRLQVGHVSQQMQVTDVWHR</sequence>
<dbReference type="Proteomes" id="UP000317421">
    <property type="component" value="Unassembled WGS sequence"/>
</dbReference>
<feature type="region of interest" description="Disordered" evidence="1">
    <location>
        <begin position="1"/>
        <end position="31"/>
    </location>
</feature>
<dbReference type="AlphaFoldDB" id="A0A5C6AKA1"/>
<proteinExistence type="predicted"/>
<keyword evidence="3" id="KW-1185">Reference proteome</keyword>
<feature type="compositionally biased region" description="Polar residues" evidence="1">
    <location>
        <begin position="7"/>
        <end position="25"/>
    </location>
</feature>
<comment type="caution">
    <text evidence="2">The sequence shown here is derived from an EMBL/GenBank/DDBJ whole genome shotgun (WGS) entry which is preliminary data.</text>
</comment>